<gene>
    <name evidence="1" type="ORF">H8L47_24695</name>
</gene>
<dbReference type="PROSITE" id="PS51257">
    <property type="entry name" value="PROKAR_LIPOPROTEIN"/>
    <property type="match status" value="1"/>
</dbReference>
<proteinExistence type="predicted"/>
<accession>A0ABR6ZGB5</accession>
<organism evidence="1 2">
    <name type="scientific">Undibacterium umbellatum</name>
    <dbReference type="NCBI Taxonomy" id="2762300"/>
    <lineage>
        <taxon>Bacteria</taxon>
        <taxon>Pseudomonadati</taxon>
        <taxon>Pseudomonadota</taxon>
        <taxon>Betaproteobacteria</taxon>
        <taxon>Burkholderiales</taxon>
        <taxon>Oxalobacteraceae</taxon>
        <taxon>Undibacterium</taxon>
    </lineage>
</organism>
<sequence>MRAFSMIVVMAALVVSGCTTRQTVQYREVIPENNFKGIVEAQAKQSSPFMRNLQLEPAQSADFVKIDPVTMNYAWFYERGQTMGQHLDAWAHRYAFRFESRIPLGWDPYVQSDGSFVGNLYSAIEDLAYFSDEGKNNFHQYHDTKRLRTKSVQITIFEKERYLRIELRDAMAEAAEAQRDEQERLAAEKAAGKTAFADYFRSGK</sequence>
<evidence type="ECO:0008006" key="3">
    <source>
        <dbReference type="Google" id="ProtNLM"/>
    </source>
</evidence>
<comment type="caution">
    <text evidence="1">The sequence shown here is derived from an EMBL/GenBank/DDBJ whole genome shotgun (WGS) entry which is preliminary data.</text>
</comment>
<reference evidence="1 2" key="1">
    <citation type="submission" date="2020-08" db="EMBL/GenBank/DDBJ databases">
        <title>Novel species isolated from subtropical streams in China.</title>
        <authorList>
            <person name="Lu H."/>
        </authorList>
    </citation>
    <scope>NUCLEOTIDE SEQUENCE [LARGE SCALE GENOMIC DNA]</scope>
    <source>
        <strain evidence="1 2">NL8W</strain>
    </source>
</reference>
<keyword evidence="2" id="KW-1185">Reference proteome</keyword>
<name>A0ABR6ZGB5_9BURK</name>
<dbReference type="EMBL" id="JACOFX010000019">
    <property type="protein sequence ID" value="MBC3910773.1"/>
    <property type="molecule type" value="Genomic_DNA"/>
</dbReference>
<dbReference type="RefSeq" id="WP_186956347.1">
    <property type="nucleotide sequence ID" value="NZ_JACOFX010000019.1"/>
</dbReference>
<protein>
    <recommendedName>
        <fullName evidence="3">Lipoprotein</fullName>
    </recommendedName>
</protein>
<dbReference type="Proteomes" id="UP000646911">
    <property type="component" value="Unassembled WGS sequence"/>
</dbReference>
<evidence type="ECO:0000313" key="1">
    <source>
        <dbReference type="EMBL" id="MBC3910773.1"/>
    </source>
</evidence>
<evidence type="ECO:0000313" key="2">
    <source>
        <dbReference type="Proteomes" id="UP000646911"/>
    </source>
</evidence>